<dbReference type="InParanoid" id="G5A0Z5"/>
<dbReference type="Gene3D" id="1.10.418.20">
    <property type="match status" value="1"/>
</dbReference>
<sequence length="59" mass="6728">QRQASALERAPWKCDIIHTKPQQSNTIDCGLDVLHYLDKIRRSIVELRRPKQAPASMSG</sequence>
<proteinExistence type="predicted"/>
<keyword evidence="2" id="KW-1185">Reference proteome</keyword>
<dbReference type="KEGG" id="psoj:PHYSODRAFT_518504"/>
<dbReference type="EMBL" id="JH159158">
    <property type="protein sequence ID" value="EGZ10627.1"/>
    <property type="molecule type" value="Genomic_DNA"/>
</dbReference>
<organism evidence="1 2">
    <name type="scientific">Phytophthora sojae (strain P6497)</name>
    <name type="common">Soybean stem and root rot agent</name>
    <name type="synonym">Phytophthora megasperma f. sp. glycines</name>
    <dbReference type="NCBI Taxonomy" id="1094619"/>
    <lineage>
        <taxon>Eukaryota</taxon>
        <taxon>Sar</taxon>
        <taxon>Stramenopiles</taxon>
        <taxon>Oomycota</taxon>
        <taxon>Peronosporomycetes</taxon>
        <taxon>Peronosporales</taxon>
        <taxon>Peronosporaceae</taxon>
        <taxon>Phytophthora</taxon>
    </lineage>
</organism>
<name>G5A0Z5_PHYSP</name>
<accession>G5A0Z5</accession>
<gene>
    <name evidence="1" type="ORF">PHYSODRAFT_518504</name>
</gene>
<dbReference type="GeneID" id="20660071"/>
<dbReference type="Proteomes" id="UP000002640">
    <property type="component" value="Unassembled WGS sequence"/>
</dbReference>
<evidence type="ECO:0008006" key="3">
    <source>
        <dbReference type="Google" id="ProtNLM"/>
    </source>
</evidence>
<dbReference type="AlphaFoldDB" id="G5A0Z5"/>
<feature type="non-terminal residue" evidence="1">
    <location>
        <position position="1"/>
    </location>
</feature>
<dbReference type="RefSeq" id="XP_009533372.1">
    <property type="nucleotide sequence ID" value="XM_009535077.1"/>
</dbReference>
<protein>
    <recommendedName>
        <fullName evidence="3">Ubiquitin-like protease family profile domain-containing protein</fullName>
    </recommendedName>
</protein>
<evidence type="ECO:0000313" key="2">
    <source>
        <dbReference type="Proteomes" id="UP000002640"/>
    </source>
</evidence>
<reference evidence="1 2" key="1">
    <citation type="journal article" date="2006" name="Science">
        <title>Phytophthora genome sequences uncover evolutionary origins and mechanisms of pathogenesis.</title>
        <authorList>
            <person name="Tyler B.M."/>
            <person name="Tripathy S."/>
            <person name="Zhang X."/>
            <person name="Dehal P."/>
            <person name="Jiang R.H."/>
            <person name="Aerts A."/>
            <person name="Arredondo F.D."/>
            <person name="Baxter L."/>
            <person name="Bensasson D."/>
            <person name="Beynon J.L."/>
            <person name="Chapman J."/>
            <person name="Damasceno C.M."/>
            <person name="Dorrance A.E."/>
            <person name="Dou D."/>
            <person name="Dickerman A.W."/>
            <person name="Dubchak I.L."/>
            <person name="Garbelotto M."/>
            <person name="Gijzen M."/>
            <person name="Gordon S.G."/>
            <person name="Govers F."/>
            <person name="Grunwald N.J."/>
            <person name="Huang W."/>
            <person name="Ivors K.L."/>
            <person name="Jones R.W."/>
            <person name="Kamoun S."/>
            <person name="Krampis K."/>
            <person name="Lamour K.H."/>
            <person name="Lee M.K."/>
            <person name="McDonald W.H."/>
            <person name="Medina M."/>
            <person name="Meijer H.J."/>
            <person name="Nordberg E.K."/>
            <person name="Maclean D.J."/>
            <person name="Ospina-Giraldo M.D."/>
            <person name="Morris P.F."/>
            <person name="Phuntumart V."/>
            <person name="Putnam N.H."/>
            <person name="Rash S."/>
            <person name="Rose J.K."/>
            <person name="Sakihama Y."/>
            <person name="Salamov A.A."/>
            <person name="Savidor A."/>
            <person name="Scheuring C.F."/>
            <person name="Smith B.M."/>
            <person name="Sobral B.W."/>
            <person name="Terry A."/>
            <person name="Torto-Alalibo T.A."/>
            <person name="Win J."/>
            <person name="Xu Z."/>
            <person name="Zhang H."/>
            <person name="Grigoriev I.V."/>
            <person name="Rokhsar D.S."/>
            <person name="Boore J.L."/>
        </authorList>
    </citation>
    <scope>NUCLEOTIDE SEQUENCE [LARGE SCALE GENOMIC DNA]</scope>
    <source>
        <strain evidence="1 2">P6497</strain>
    </source>
</reference>
<evidence type="ECO:0000313" key="1">
    <source>
        <dbReference type="EMBL" id="EGZ10627.1"/>
    </source>
</evidence>